<dbReference type="RefSeq" id="XP_032812602.1">
    <property type="nucleotide sequence ID" value="XM_032956711.1"/>
</dbReference>
<dbReference type="InterPro" id="IPR017920">
    <property type="entry name" value="COMM"/>
</dbReference>
<reference evidence="5 6" key="1">
    <citation type="submission" date="2025-04" db="UniProtKB">
        <authorList>
            <consortium name="RefSeq"/>
        </authorList>
    </citation>
    <scope>IDENTIFICATION</scope>
    <source>
        <tissue evidence="5 6">Sperm</tissue>
    </source>
</reference>
<dbReference type="Proteomes" id="UP001318040">
    <property type="component" value="Chromosome 18"/>
</dbReference>
<proteinExistence type="inferred from homology"/>
<comment type="similarity">
    <text evidence="2">Belongs to the COMM domain-containing protein 5 family.</text>
</comment>
<evidence type="ECO:0000256" key="2">
    <source>
        <dbReference type="ARBA" id="ARBA00093452"/>
    </source>
</evidence>
<dbReference type="RefSeq" id="XP_032812606.1">
    <property type="nucleotide sequence ID" value="XM_032956715.1"/>
</dbReference>
<evidence type="ECO:0000313" key="8">
    <source>
        <dbReference type="RefSeq" id="XP_032812605.1"/>
    </source>
</evidence>
<dbReference type="RefSeq" id="XP_032812607.1">
    <property type="nucleotide sequence ID" value="XM_032956716.1"/>
</dbReference>
<evidence type="ECO:0000259" key="3">
    <source>
        <dbReference type="PROSITE" id="PS51269"/>
    </source>
</evidence>
<dbReference type="PANTHER" id="PTHR15666">
    <property type="entry name" value="COMM DOMAIN CONTAINING PROTEIN 5"/>
    <property type="match status" value="1"/>
</dbReference>
<dbReference type="PROSITE" id="PS51269">
    <property type="entry name" value="COMM"/>
    <property type="match status" value="1"/>
</dbReference>
<name>A0AAJ7T7E1_PETMA</name>
<evidence type="ECO:0000313" key="4">
    <source>
        <dbReference type="Proteomes" id="UP001318040"/>
    </source>
</evidence>
<sequence>MAMAVAVEQRISFLGLKPPREVEVMVGLVRDMDASSFCSILDVVAASLEGRDCSRDLQALASSLPLSREHLSHVISGIYTILQTALRLSSLKQEMFKDDLQHLRIPEKHVAEFVNVLYGKKREALDAASLQPQRSLPQLESCRWRVDVAISTSVLARALRPSVLMQVSLTDGSTHQFEVPVSKFQELRYNVAQLLKEMSDLEKRSILRIQD</sequence>
<dbReference type="PANTHER" id="PTHR15666:SF1">
    <property type="entry name" value="COMM DOMAIN-CONTAINING PROTEIN 5"/>
    <property type="match status" value="1"/>
</dbReference>
<dbReference type="RefSeq" id="XP_032812603.1">
    <property type="nucleotide sequence ID" value="XM_032956712.1"/>
</dbReference>
<dbReference type="AlphaFoldDB" id="A0AAJ7T7E1"/>
<dbReference type="GO" id="GO:0005634">
    <property type="term" value="C:nucleus"/>
    <property type="evidence" value="ECO:0007669"/>
    <property type="project" value="TreeGrafter"/>
</dbReference>
<dbReference type="CDD" id="cd04753">
    <property type="entry name" value="Commd5_HCaRG"/>
    <property type="match status" value="1"/>
</dbReference>
<dbReference type="RefSeq" id="XP_032812604.1">
    <property type="nucleotide sequence ID" value="XM_032956713.1"/>
</dbReference>
<evidence type="ECO:0000313" key="9">
    <source>
        <dbReference type="RefSeq" id="XP_032812606.1"/>
    </source>
</evidence>
<evidence type="ECO:0000313" key="5">
    <source>
        <dbReference type="RefSeq" id="XP_032812602.1"/>
    </source>
</evidence>
<keyword evidence="4" id="KW-1185">Reference proteome</keyword>
<dbReference type="Pfam" id="PF07258">
    <property type="entry name" value="COMM_domain"/>
    <property type="match status" value="1"/>
</dbReference>
<accession>A0AAJ7T7E1</accession>
<evidence type="ECO:0000313" key="7">
    <source>
        <dbReference type="RefSeq" id="XP_032812604.1"/>
    </source>
</evidence>
<dbReference type="RefSeq" id="XP_032812605.1">
    <property type="nucleotide sequence ID" value="XM_032956714.1"/>
</dbReference>
<feature type="domain" description="COMM" evidence="3">
    <location>
        <begin position="138"/>
        <end position="202"/>
    </location>
</feature>
<protein>
    <recommendedName>
        <fullName evidence="1">COMM domain-containing protein 5</fullName>
    </recommendedName>
</protein>
<dbReference type="KEGG" id="pmrn:116943666"/>
<gene>
    <name evidence="5 6 7 8 9 10" type="primary">LOC116943666</name>
</gene>
<evidence type="ECO:0000256" key="1">
    <source>
        <dbReference type="ARBA" id="ARBA00016556"/>
    </source>
</evidence>
<dbReference type="InterPro" id="IPR037357">
    <property type="entry name" value="COMMD5"/>
</dbReference>
<organism evidence="4 8">
    <name type="scientific">Petromyzon marinus</name>
    <name type="common">Sea lamprey</name>
    <dbReference type="NCBI Taxonomy" id="7757"/>
    <lineage>
        <taxon>Eukaryota</taxon>
        <taxon>Metazoa</taxon>
        <taxon>Chordata</taxon>
        <taxon>Craniata</taxon>
        <taxon>Vertebrata</taxon>
        <taxon>Cyclostomata</taxon>
        <taxon>Hyperoartia</taxon>
        <taxon>Petromyzontiformes</taxon>
        <taxon>Petromyzontidae</taxon>
        <taxon>Petromyzon</taxon>
    </lineage>
</organism>
<dbReference type="CTD" id="28991"/>
<evidence type="ECO:0000313" key="10">
    <source>
        <dbReference type="RefSeq" id="XP_032812607.1"/>
    </source>
</evidence>
<dbReference type="Pfam" id="PF21672">
    <property type="entry name" value="COMM_HN"/>
    <property type="match status" value="1"/>
</dbReference>
<evidence type="ECO:0000313" key="6">
    <source>
        <dbReference type="RefSeq" id="XP_032812603.1"/>
    </source>
</evidence>